<dbReference type="Gene3D" id="3.10.350.10">
    <property type="entry name" value="LysM domain"/>
    <property type="match status" value="4"/>
</dbReference>
<dbReference type="Pfam" id="PF01476">
    <property type="entry name" value="LysM"/>
    <property type="match status" value="4"/>
</dbReference>
<dbReference type="InterPro" id="IPR036779">
    <property type="entry name" value="LysM_dom_sf"/>
</dbReference>
<protein>
    <submittedName>
        <fullName evidence="3">LysM peptidoglycan-binding domain-containing protein</fullName>
    </submittedName>
</protein>
<dbReference type="Gene3D" id="2.60.40.4070">
    <property type="match status" value="2"/>
</dbReference>
<organism evidence="3 4">
    <name type="scientific">Cytobacillus spartinae</name>
    <dbReference type="NCBI Taxonomy" id="3299023"/>
    <lineage>
        <taxon>Bacteria</taxon>
        <taxon>Bacillati</taxon>
        <taxon>Bacillota</taxon>
        <taxon>Bacilli</taxon>
        <taxon>Bacillales</taxon>
        <taxon>Bacillaceae</taxon>
        <taxon>Cytobacillus</taxon>
    </lineage>
</organism>
<feature type="domain" description="LysM" evidence="2">
    <location>
        <begin position="568"/>
        <end position="612"/>
    </location>
</feature>
<feature type="domain" description="HTH cro/C1-type" evidence="1">
    <location>
        <begin position="453"/>
        <end position="476"/>
    </location>
</feature>
<feature type="domain" description="LysM" evidence="2">
    <location>
        <begin position="509"/>
        <end position="553"/>
    </location>
</feature>
<dbReference type="EMBL" id="JBIACK010000001">
    <property type="protein sequence ID" value="MFE8699326.1"/>
    <property type="molecule type" value="Genomic_DNA"/>
</dbReference>
<keyword evidence="4" id="KW-1185">Reference proteome</keyword>
<gene>
    <name evidence="3" type="ORF">ACFYKX_01685</name>
</gene>
<dbReference type="PANTHER" id="PTHR33734">
    <property type="entry name" value="LYSM DOMAIN-CONTAINING GPI-ANCHORED PROTEIN 2"/>
    <property type="match status" value="1"/>
</dbReference>
<feature type="domain" description="LysM" evidence="2">
    <location>
        <begin position="622"/>
        <end position="666"/>
    </location>
</feature>
<evidence type="ECO:0000259" key="1">
    <source>
        <dbReference type="PROSITE" id="PS50943"/>
    </source>
</evidence>
<dbReference type="InterPro" id="IPR018392">
    <property type="entry name" value="LysM"/>
</dbReference>
<proteinExistence type="predicted"/>
<evidence type="ECO:0000313" key="4">
    <source>
        <dbReference type="Proteomes" id="UP001601059"/>
    </source>
</evidence>
<feature type="domain" description="LysM" evidence="2">
    <location>
        <begin position="452"/>
        <end position="496"/>
    </location>
</feature>
<dbReference type="SMART" id="SM00257">
    <property type="entry name" value="LysM"/>
    <property type="match status" value="4"/>
</dbReference>
<dbReference type="InterPro" id="IPR025965">
    <property type="entry name" value="FlgD/Vpr_Ig-like"/>
</dbReference>
<dbReference type="PROSITE" id="PS51782">
    <property type="entry name" value="LYSM"/>
    <property type="match status" value="4"/>
</dbReference>
<dbReference type="InterPro" id="IPR001387">
    <property type="entry name" value="Cro/C1-type_HTH"/>
</dbReference>
<dbReference type="CDD" id="cd00118">
    <property type="entry name" value="LysM"/>
    <property type="match status" value="4"/>
</dbReference>
<accession>A0ABW6K573</accession>
<feature type="domain" description="HTH cro/C1-type" evidence="1">
    <location>
        <begin position="574"/>
        <end position="592"/>
    </location>
</feature>
<comment type="caution">
    <text evidence="3">The sequence shown here is derived from an EMBL/GenBank/DDBJ whole genome shotgun (WGS) entry which is preliminary data.</text>
</comment>
<sequence>MTKKLLVLIAIIFIGLSYNQDVLAADELPPEVIKQAISSNTIAYQGNAVPGYTTFTIETNEPTRGYLIAEGNGLSVKINLSTMDYKTTHVVHWVPWNDTKRVPLPAGTYRIKSYLTDQAYNSAQGYPIGQITVVNETNPKQLVSITNTSGAEISPKYSVNEPLTTVSYELSRHAEVQISIQKDDHDIFQTGKVKLAPGIHTFEWNGRNDKGVIVPDGEYNIAFKTIELSYNYPPTSQEIHRLGKITVKNGESSIPEWRMKEMITSASFDSNTVSPNHDGTQDQVSGKVVVAEPINLTVYIATEAGSHMNHVISFQNVQPGTHTFSWNATDWMGGKALNGNYYIKVMATEANGATGYLLIENPVMVTDSHSVKPLQPIKEVRVIAEQTQMSVYPMDQGYKATKGEVFQLVSDKPENGYYQVLVKNTVPAKVKVGDVELVEEVLPPQDVLTNYVNHTVASGDTLWKIAQKYGVTVSGLVKLNSLDINQPLFIGQVIKVSEKVEAPQDAESNVHTVQAGDTLWKIAQKYNVRIDSIVKENNLDVTKPLYIGQTIKIPSSTVVIQPPVTTETIHTVQSGDTLWKIAQKYGVTVQDLLQANQLNTTDFLYIGQKLTIPTKQPVESYVIYTVQSGDTLWKIAQNNRTTIQAIVDLNQLDVTKALWIGQQLKMPK</sequence>
<dbReference type="RefSeq" id="WP_389357437.1">
    <property type="nucleotide sequence ID" value="NZ_JBIACK010000001.1"/>
</dbReference>
<dbReference type="Proteomes" id="UP001601059">
    <property type="component" value="Unassembled WGS sequence"/>
</dbReference>
<dbReference type="SUPFAM" id="SSF54106">
    <property type="entry name" value="LysM domain"/>
    <property type="match status" value="4"/>
</dbReference>
<dbReference type="PROSITE" id="PS50943">
    <property type="entry name" value="HTH_CROC1"/>
    <property type="match status" value="2"/>
</dbReference>
<evidence type="ECO:0000259" key="2">
    <source>
        <dbReference type="PROSITE" id="PS51782"/>
    </source>
</evidence>
<dbReference type="PANTHER" id="PTHR33734:SF22">
    <property type="entry name" value="MEMBRANE-BOUND LYTIC MUREIN TRANSGLYCOSYLASE D"/>
    <property type="match status" value="1"/>
</dbReference>
<name>A0ABW6K573_9BACI</name>
<reference evidence="3 4" key="1">
    <citation type="submission" date="2024-08" db="EMBL/GenBank/DDBJ databases">
        <title>Two novel Cytobacillus novel species.</title>
        <authorList>
            <person name="Liu G."/>
        </authorList>
    </citation>
    <scope>NUCLEOTIDE SEQUENCE [LARGE SCALE GENOMIC DNA]</scope>
    <source>
        <strain evidence="3 4">FJAT-54145</strain>
    </source>
</reference>
<evidence type="ECO:0000313" key="3">
    <source>
        <dbReference type="EMBL" id="MFE8699326.1"/>
    </source>
</evidence>
<dbReference type="Pfam" id="PF13860">
    <property type="entry name" value="FlgD_ig"/>
    <property type="match status" value="1"/>
</dbReference>